<evidence type="ECO:0000256" key="7">
    <source>
        <dbReference type="ARBA" id="ARBA00022989"/>
    </source>
</evidence>
<protein>
    <submittedName>
        <fullName evidence="12">Sugar porter family MFS transporter</fullName>
    </submittedName>
</protein>
<feature type="transmembrane region" description="Helical" evidence="10">
    <location>
        <begin position="66"/>
        <end position="84"/>
    </location>
</feature>
<reference evidence="12 13" key="1">
    <citation type="submission" date="2020-04" db="EMBL/GenBank/DDBJ databases">
        <authorList>
            <person name="Hitch T.C.A."/>
            <person name="Wylensek D."/>
            <person name="Clavel T."/>
        </authorList>
    </citation>
    <scope>NUCLEOTIDE SEQUENCE [LARGE SCALE GENOMIC DNA]</scope>
    <source>
        <strain evidence="12 13">WCA-386-APC-4I</strain>
    </source>
</reference>
<keyword evidence="4" id="KW-1003">Cell membrane</keyword>
<evidence type="ECO:0000259" key="11">
    <source>
        <dbReference type="PROSITE" id="PS50850"/>
    </source>
</evidence>
<dbReference type="InterPro" id="IPR047984">
    <property type="entry name" value="XylE-like"/>
</dbReference>
<feature type="transmembrane region" description="Helical" evidence="10">
    <location>
        <begin position="237"/>
        <end position="263"/>
    </location>
</feature>
<dbReference type="PROSITE" id="PS00216">
    <property type="entry name" value="SUGAR_TRANSPORT_1"/>
    <property type="match status" value="1"/>
</dbReference>
<evidence type="ECO:0000256" key="9">
    <source>
        <dbReference type="RuleBase" id="RU003346"/>
    </source>
</evidence>
<dbReference type="InterPro" id="IPR050814">
    <property type="entry name" value="Myo-inositol_Transporter"/>
</dbReference>
<evidence type="ECO:0000313" key="12">
    <source>
        <dbReference type="EMBL" id="NME22271.1"/>
    </source>
</evidence>
<dbReference type="NCBIfam" id="TIGR00879">
    <property type="entry name" value="SP"/>
    <property type="match status" value="1"/>
</dbReference>
<dbReference type="InterPro" id="IPR005828">
    <property type="entry name" value="MFS_sugar_transport-like"/>
</dbReference>
<dbReference type="SUPFAM" id="SSF103473">
    <property type="entry name" value="MFS general substrate transporter"/>
    <property type="match status" value="1"/>
</dbReference>
<feature type="transmembrane region" description="Helical" evidence="10">
    <location>
        <begin position="375"/>
        <end position="401"/>
    </location>
</feature>
<evidence type="ECO:0000256" key="4">
    <source>
        <dbReference type="ARBA" id="ARBA00022475"/>
    </source>
</evidence>
<feature type="domain" description="Major facilitator superfamily (MFS) profile" evidence="11">
    <location>
        <begin position="1"/>
        <end position="429"/>
    </location>
</feature>
<comment type="similarity">
    <text evidence="2 9">Belongs to the major facilitator superfamily. Sugar transporter (TC 2.A.1.1) family.</text>
</comment>
<keyword evidence="7 10" id="KW-1133">Transmembrane helix</keyword>
<feature type="transmembrane region" description="Helical" evidence="10">
    <location>
        <begin position="309"/>
        <end position="330"/>
    </location>
</feature>
<dbReference type="CDD" id="cd17359">
    <property type="entry name" value="MFS_XylE_like"/>
    <property type="match status" value="1"/>
</dbReference>
<feature type="transmembrane region" description="Helical" evidence="10">
    <location>
        <begin position="132"/>
        <end position="153"/>
    </location>
</feature>
<dbReference type="InterPro" id="IPR036259">
    <property type="entry name" value="MFS_trans_sf"/>
</dbReference>
<evidence type="ECO:0000256" key="6">
    <source>
        <dbReference type="ARBA" id="ARBA00022692"/>
    </source>
</evidence>
<keyword evidence="3 9" id="KW-0813">Transport</keyword>
<name>A0AAW9ZGL3_LIMRT</name>
<dbReference type="PROSITE" id="PS50850">
    <property type="entry name" value="MFS"/>
    <property type="match status" value="1"/>
</dbReference>
<feature type="transmembrane region" description="Helical" evidence="10">
    <location>
        <begin position="336"/>
        <end position="363"/>
    </location>
</feature>
<proteinExistence type="inferred from homology"/>
<evidence type="ECO:0000256" key="10">
    <source>
        <dbReference type="SAM" id="Phobius"/>
    </source>
</evidence>
<dbReference type="PRINTS" id="PR00171">
    <property type="entry name" value="SUGRTRNSPORT"/>
</dbReference>
<keyword evidence="6 10" id="KW-0812">Transmembrane</keyword>
<dbReference type="InterPro" id="IPR003663">
    <property type="entry name" value="Sugar/inositol_transpt"/>
</dbReference>
<organism evidence="12 13">
    <name type="scientific">Limosilactobacillus reuteri</name>
    <name type="common">Lactobacillus reuteri</name>
    <dbReference type="NCBI Taxonomy" id="1598"/>
    <lineage>
        <taxon>Bacteria</taxon>
        <taxon>Bacillati</taxon>
        <taxon>Bacillota</taxon>
        <taxon>Bacilli</taxon>
        <taxon>Lactobacillales</taxon>
        <taxon>Lactobacillaceae</taxon>
        <taxon>Limosilactobacillus</taxon>
    </lineage>
</organism>
<dbReference type="GO" id="GO:0005886">
    <property type="term" value="C:plasma membrane"/>
    <property type="evidence" value="ECO:0007669"/>
    <property type="project" value="UniProtKB-SubCell"/>
</dbReference>
<evidence type="ECO:0000256" key="3">
    <source>
        <dbReference type="ARBA" id="ARBA00022448"/>
    </source>
</evidence>
<accession>A0AAW9ZGL3</accession>
<keyword evidence="8 10" id="KW-0472">Membrane</keyword>
<dbReference type="FunFam" id="1.20.1250.20:FF:000218">
    <property type="entry name" value="facilitated trehalose transporter Tret1"/>
    <property type="match status" value="1"/>
</dbReference>
<feature type="transmembrane region" description="Helical" evidence="10">
    <location>
        <begin position="275"/>
        <end position="297"/>
    </location>
</feature>
<dbReference type="AlphaFoldDB" id="A0AAW9ZGL3"/>
<feature type="transmembrane region" description="Helical" evidence="10">
    <location>
        <begin position="90"/>
        <end position="112"/>
    </location>
</feature>
<dbReference type="GO" id="GO:0022857">
    <property type="term" value="F:transmembrane transporter activity"/>
    <property type="evidence" value="ECO:0007669"/>
    <property type="project" value="InterPro"/>
</dbReference>
<dbReference type="Gene3D" id="1.20.1250.20">
    <property type="entry name" value="MFS general substrate transporter like domains"/>
    <property type="match status" value="1"/>
</dbReference>
<comment type="subcellular location">
    <subcellularLocation>
        <location evidence="1">Cell membrane</location>
        <topology evidence="1">Multi-pass membrane protein</topology>
    </subcellularLocation>
</comment>
<evidence type="ECO:0000256" key="2">
    <source>
        <dbReference type="ARBA" id="ARBA00010992"/>
    </source>
</evidence>
<keyword evidence="5" id="KW-0762">Sugar transport</keyword>
<evidence type="ECO:0000256" key="1">
    <source>
        <dbReference type="ARBA" id="ARBA00004651"/>
    </source>
</evidence>
<dbReference type="InterPro" id="IPR005829">
    <property type="entry name" value="Sugar_transporter_CS"/>
</dbReference>
<dbReference type="PROSITE" id="PS00217">
    <property type="entry name" value="SUGAR_TRANSPORT_2"/>
    <property type="match status" value="1"/>
</dbReference>
<sequence>MVTLGGLMFGMDTGVTNGSLQFMAQHSQLNLTPSDEGLVTSAITLGAAFGAVVGGKLADRYGRKRVLSYAAIVFILCILGSVFAKNAPIMITFRFLLGLAVGAESVISPVYLSELSTPRIRGRLVNQHELMITSGQLLSYIVNAVLGVTFATLASIWRYMFAFGLIPAIIFLIGIRLVPESPRWLVIKQRDDQALHILQHIRGKQNNIEEELQSIKGTLASNSKVNKASFRDLKKPWILRLVLIGIGVGVMQQIIGINIMMYYGTTILSNAGFGHSAALIANIGNGITSVVATLVSLRLMIIVNRRKMLITGICGTLLTMLTISILSSTISNTAIFPYLMIGLMIIFLAFFQGGISPIVWVLLSEIFPQDIRGLAMGIATFFLWLANFLVGYVFPILLAGIGLGNTFIVFTLLNALALTFAVKFVPETRGKSLEELQAGFKTKD</sequence>
<evidence type="ECO:0000313" key="13">
    <source>
        <dbReference type="Proteomes" id="UP000587270"/>
    </source>
</evidence>
<evidence type="ECO:0000256" key="5">
    <source>
        <dbReference type="ARBA" id="ARBA00022597"/>
    </source>
</evidence>
<dbReference type="Pfam" id="PF00083">
    <property type="entry name" value="Sugar_tr"/>
    <property type="match status" value="1"/>
</dbReference>
<comment type="caution">
    <text evidence="12">The sequence shown here is derived from an EMBL/GenBank/DDBJ whole genome shotgun (WGS) entry which is preliminary data.</text>
</comment>
<dbReference type="PANTHER" id="PTHR48020:SF12">
    <property type="entry name" value="PROTON MYO-INOSITOL COTRANSPORTER"/>
    <property type="match status" value="1"/>
</dbReference>
<dbReference type="Proteomes" id="UP000587270">
    <property type="component" value="Unassembled WGS sequence"/>
</dbReference>
<evidence type="ECO:0000256" key="8">
    <source>
        <dbReference type="ARBA" id="ARBA00023136"/>
    </source>
</evidence>
<dbReference type="PANTHER" id="PTHR48020">
    <property type="entry name" value="PROTON MYO-INOSITOL COTRANSPORTER"/>
    <property type="match status" value="1"/>
</dbReference>
<feature type="transmembrane region" description="Helical" evidence="10">
    <location>
        <begin position="159"/>
        <end position="178"/>
    </location>
</feature>
<dbReference type="InterPro" id="IPR020846">
    <property type="entry name" value="MFS_dom"/>
</dbReference>
<gene>
    <name evidence="12" type="ORF">HF865_06125</name>
</gene>
<dbReference type="EMBL" id="JABAFN010000019">
    <property type="protein sequence ID" value="NME22271.1"/>
    <property type="molecule type" value="Genomic_DNA"/>
</dbReference>
<feature type="transmembrane region" description="Helical" evidence="10">
    <location>
        <begin position="37"/>
        <end position="54"/>
    </location>
</feature>
<feature type="transmembrane region" description="Helical" evidence="10">
    <location>
        <begin position="407"/>
        <end position="425"/>
    </location>
</feature>